<evidence type="ECO:0000313" key="13">
    <source>
        <dbReference type="Proteomes" id="UP001595793"/>
    </source>
</evidence>
<comment type="similarity">
    <text evidence="8 9">Belongs to the TonB-dependent receptor family.</text>
</comment>
<evidence type="ECO:0000256" key="7">
    <source>
        <dbReference type="ARBA" id="ARBA00023237"/>
    </source>
</evidence>
<dbReference type="InterPro" id="IPR012910">
    <property type="entry name" value="Plug_dom"/>
</dbReference>
<keyword evidence="5 9" id="KW-0798">TonB box</keyword>
<dbReference type="PROSITE" id="PS52016">
    <property type="entry name" value="TONB_DEPENDENT_REC_3"/>
    <property type="match status" value="1"/>
</dbReference>
<keyword evidence="4 8" id="KW-0812">Transmembrane</keyword>
<dbReference type="Gene3D" id="2.170.130.10">
    <property type="entry name" value="TonB-dependent receptor, plug domain"/>
    <property type="match status" value="1"/>
</dbReference>
<dbReference type="InterPro" id="IPR039426">
    <property type="entry name" value="TonB-dep_rcpt-like"/>
</dbReference>
<dbReference type="Proteomes" id="UP001595793">
    <property type="component" value="Unassembled WGS sequence"/>
</dbReference>
<organism evidence="12 13">
    <name type="scientific">Zunongwangia endophytica</name>
    <dbReference type="NCBI Taxonomy" id="1808945"/>
    <lineage>
        <taxon>Bacteria</taxon>
        <taxon>Pseudomonadati</taxon>
        <taxon>Bacteroidota</taxon>
        <taxon>Flavobacteriia</taxon>
        <taxon>Flavobacteriales</taxon>
        <taxon>Flavobacteriaceae</taxon>
        <taxon>Zunongwangia</taxon>
    </lineage>
</organism>
<dbReference type="NCBIfam" id="TIGR04057">
    <property type="entry name" value="SusC_RagA_signa"/>
    <property type="match status" value="1"/>
</dbReference>
<reference evidence="13" key="1">
    <citation type="journal article" date="2019" name="Int. J. Syst. Evol. Microbiol.">
        <title>The Global Catalogue of Microorganisms (GCM) 10K type strain sequencing project: providing services to taxonomists for standard genome sequencing and annotation.</title>
        <authorList>
            <consortium name="The Broad Institute Genomics Platform"/>
            <consortium name="The Broad Institute Genome Sequencing Center for Infectious Disease"/>
            <person name="Wu L."/>
            <person name="Ma J."/>
        </authorList>
    </citation>
    <scope>NUCLEOTIDE SEQUENCE [LARGE SCALE GENOMIC DNA]</scope>
    <source>
        <strain evidence="13">CECT 9128</strain>
    </source>
</reference>
<evidence type="ECO:0000256" key="4">
    <source>
        <dbReference type="ARBA" id="ARBA00022692"/>
    </source>
</evidence>
<keyword evidence="3 8" id="KW-1134">Transmembrane beta strand</keyword>
<dbReference type="Pfam" id="PF00593">
    <property type="entry name" value="TonB_dep_Rec_b-barrel"/>
    <property type="match status" value="1"/>
</dbReference>
<dbReference type="Gene3D" id="2.60.40.1120">
    <property type="entry name" value="Carboxypeptidase-like, regulatory domain"/>
    <property type="match status" value="1"/>
</dbReference>
<evidence type="ECO:0000256" key="9">
    <source>
        <dbReference type="RuleBase" id="RU003357"/>
    </source>
</evidence>
<evidence type="ECO:0000259" key="11">
    <source>
        <dbReference type="Pfam" id="PF07715"/>
    </source>
</evidence>
<evidence type="ECO:0000259" key="10">
    <source>
        <dbReference type="Pfam" id="PF00593"/>
    </source>
</evidence>
<dbReference type="SUPFAM" id="SSF49464">
    <property type="entry name" value="Carboxypeptidase regulatory domain-like"/>
    <property type="match status" value="1"/>
</dbReference>
<dbReference type="InterPro" id="IPR023997">
    <property type="entry name" value="TonB-dep_OMP_SusC/RagA_CS"/>
</dbReference>
<evidence type="ECO:0000256" key="1">
    <source>
        <dbReference type="ARBA" id="ARBA00004571"/>
    </source>
</evidence>
<dbReference type="RefSeq" id="WP_290236948.1">
    <property type="nucleotide sequence ID" value="NZ_JAUFPZ010000002.1"/>
</dbReference>
<dbReference type="InterPro" id="IPR023996">
    <property type="entry name" value="TonB-dep_OMP_SusC/RagA"/>
</dbReference>
<comment type="subcellular location">
    <subcellularLocation>
        <location evidence="1 8">Cell outer membrane</location>
        <topology evidence="1 8">Multi-pass membrane protein</topology>
    </subcellularLocation>
</comment>
<evidence type="ECO:0000256" key="6">
    <source>
        <dbReference type="ARBA" id="ARBA00023136"/>
    </source>
</evidence>
<evidence type="ECO:0000256" key="3">
    <source>
        <dbReference type="ARBA" id="ARBA00022452"/>
    </source>
</evidence>
<name>A0ABV8HEB2_9FLAO</name>
<dbReference type="SUPFAM" id="SSF56935">
    <property type="entry name" value="Porins"/>
    <property type="match status" value="1"/>
</dbReference>
<proteinExistence type="inferred from homology"/>
<evidence type="ECO:0000256" key="5">
    <source>
        <dbReference type="ARBA" id="ARBA00023077"/>
    </source>
</evidence>
<dbReference type="InterPro" id="IPR036942">
    <property type="entry name" value="Beta-barrel_TonB_sf"/>
</dbReference>
<dbReference type="Gene3D" id="2.40.170.20">
    <property type="entry name" value="TonB-dependent receptor, beta-barrel domain"/>
    <property type="match status" value="1"/>
</dbReference>
<keyword evidence="2 8" id="KW-0813">Transport</keyword>
<dbReference type="InterPro" id="IPR008969">
    <property type="entry name" value="CarboxyPept-like_regulatory"/>
</dbReference>
<comment type="caution">
    <text evidence="12">The sequence shown here is derived from an EMBL/GenBank/DDBJ whole genome shotgun (WGS) entry which is preliminary data.</text>
</comment>
<feature type="domain" description="TonB-dependent receptor-like beta-barrel" evidence="10">
    <location>
        <begin position="433"/>
        <end position="778"/>
    </location>
</feature>
<gene>
    <name evidence="12" type="ORF">ACFOS1_17590</name>
</gene>
<evidence type="ECO:0000256" key="8">
    <source>
        <dbReference type="PROSITE-ProRule" id="PRU01360"/>
    </source>
</evidence>
<protein>
    <submittedName>
        <fullName evidence="12">SusC/RagA family TonB-linked outer membrane protein</fullName>
    </submittedName>
</protein>
<evidence type="ECO:0000313" key="12">
    <source>
        <dbReference type="EMBL" id="MFC4029237.1"/>
    </source>
</evidence>
<sequence>MKNNYKCCNIAVLIPLLSLFFQLGIVPAYPENPLTQQIISGTISDQEGLPLPGVNVIVKGTSTGTMTNLDGKYSIRASIGDTLLFSYVGYQSLQKVITPSFKGDLQMQPANDALSEVVINAGYYNTTERERTGNIARVSGDDLKRQTVISPIEALQGRMAGVEITQRGGAPGGAPIIRIRGQNSLRDTQDDNGNLPLYIIDGVPINSSPVFSYSSSISTNGIDPLNTIGLSNIESIEILKDADATAIYGSRGANGVVLITTKKGYIGKTRLNTRFYTGIGTASGKMDLLNTTEYLDIRRSAFLNDNVEPTNSNAYDLLIWDKNRDIDWQEDFFGGQAEIQSAQVTLSGGQKNTSFRLGSNFYREGTIYPGDLSYWKLSNSLQVNHNSNNNKFNINLSINYGVDTNNLLHSLGQSLASAAINLPPNAPAIYNDNGSLNWEDWSIANRDNPLAGLNNSSTITSRNLISNLSLSYKLFDGLEVKTSAGYTNYNSDELLKMPLRAYNPDSWESLAARSINSIIDRNSWIIEPQLTYHKTIKKHEVNILIGTTFQQNKDSRISLSGYGYSAESQIGNLMNAEDVTVNNDRTAEYRYSAAFARMGYNWDKKLFLNLTGRRDGSSRFGKNNRFANFGAIGAAWIFSEEKFLDNLNFLSFGKLRASYGTTGNDQIGDYGYLDAYEATQAPGGLLPSQLTNPNYSWEENKKTEAAINVGFIKNKLNFELSWYKNSSSNQLVGFPLPSTTGFNSILSNLPATVENYGWELVADTKNISTDTFKWQTSFNISIPKNKLVAFPDIEQTSYANIYRIGHPLNISLLYRYIGINSETGLYEVEDINEDGSFDYADRLSIRDNSRAFYGGLGNTLIYKNVTMQFLWEFVKQNGRKALFQTGNIGNIINQIDEVTKNDNLQKPSQLSAAGRANTLAANSDFSTTDTSFLRLKTISIVYNLPQTLTQKLRIDRGSLFLNGQNLVTFTSYKGLDPQVSGTYIPVLRTFTAGIEFNF</sequence>
<accession>A0ABV8HEB2</accession>
<dbReference type="EMBL" id="JBHSAS010000012">
    <property type="protein sequence ID" value="MFC4029237.1"/>
    <property type="molecule type" value="Genomic_DNA"/>
</dbReference>
<feature type="domain" description="TonB-dependent receptor plug" evidence="11">
    <location>
        <begin position="129"/>
        <end position="256"/>
    </location>
</feature>
<keyword evidence="6 8" id="KW-0472">Membrane</keyword>
<dbReference type="InterPro" id="IPR000531">
    <property type="entry name" value="Beta-barrel_TonB"/>
</dbReference>
<dbReference type="Pfam" id="PF13715">
    <property type="entry name" value="CarbopepD_reg_2"/>
    <property type="match status" value="1"/>
</dbReference>
<dbReference type="NCBIfam" id="TIGR04056">
    <property type="entry name" value="OMP_RagA_SusC"/>
    <property type="match status" value="1"/>
</dbReference>
<evidence type="ECO:0000256" key="2">
    <source>
        <dbReference type="ARBA" id="ARBA00022448"/>
    </source>
</evidence>
<keyword evidence="13" id="KW-1185">Reference proteome</keyword>
<dbReference type="Pfam" id="PF07715">
    <property type="entry name" value="Plug"/>
    <property type="match status" value="1"/>
</dbReference>
<keyword evidence="7 8" id="KW-0998">Cell outer membrane</keyword>
<dbReference type="InterPro" id="IPR037066">
    <property type="entry name" value="Plug_dom_sf"/>
</dbReference>